<dbReference type="InterPro" id="IPR035980">
    <property type="entry name" value="Ribosomal_bS6_sf"/>
</dbReference>
<accession>A0A7V4TYD0</accession>
<reference evidence="8" key="1">
    <citation type="journal article" date="2020" name="mSystems">
        <title>Genome- and Community-Level Interaction Insights into Carbon Utilization and Element Cycling Functions of Hydrothermarchaeota in Hydrothermal Sediment.</title>
        <authorList>
            <person name="Zhou Z."/>
            <person name="Liu Y."/>
            <person name="Xu W."/>
            <person name="Pan J."/>
            <person name="Luo Z.H."/>
            <person name="Li M."/>
        </authorList>
    </citation>
    <scope>NUCLEOTIDE SEQUENCE [LARGE SCALE GENOMIC DNA]</scope>
    <source>
        <strain evidence="8">HyVt-577</strain>
    </source>
</reference>
<dbReference type="AlphaFoldDB" id="A0A7V4TYD0"/>
<dbReference type="GO" id="GO:0070181">
    <property type="term" value="F:small ribosomal subunit rRNA binding"/>
    <property type="evidence" value="ECO:0007669"/>
    <property type="project" value="TreeGrafter"/>
</dbReference>
<evidence type="ECO:0000256" key="7">
    <source>
        <dbReference type="SAM" id="MobiDB-lite"/>
    </source>
</evidence>
<sequence>MAIYESIVILDSLMPPKDIDAAVERFSSIITANKGKIRKVEKWGKKRLAYEIQKKQYGFYVSIEFEGEGDIAKELQNDYNYNDKVLRYLTYRFDKYKLKALRNAEKASEAVSSSAPVTETKPEPPAEADKEAEKANAPAEQPEESTVEEAPSSEEEKE</sequence>
<evidence type="ECO:0000313" key="8">
    <source>
        <dbReference type="EMBL" id="HGY54614.1"/>
    </source>
</evidence>
<comment type="function">
    <text evidence="4 6">Binds together with bS18 to 16S ribosomal RNA.</text>
</comment>
<dbReference type="GO" id="GO:0003735">
    <property type="term" value="F:structural constituent of ribosome"/>
    <property type="evidence" value="ECO:0007669"/>
    <property type="project" value="InterPro"/>
</dbReference>
<dbReference type="InterPro" id="IPR014717">
    <property type="entry name" value="Transl_elong_EF1B/ribsomal_bS6"/>
</dbReference>
<keyword evidence="6" id="KW-0694">RNA-binding</keyword>
<dbReference type="PANTHER" id="PTHR21011:SF1">
    <property type="entry name" value="SMALL RIBOSOMAL SUBUNIT PROTEIN BS6M"/>
    <property type="match status" value="1"/>
</dbReference>
<dbReference type="PANTHER" id="PTHR21011">
    <property type="entry name" value="MITOCHONDRIAL 28S RIBOSOMAL PROTEIN S6"/>
    <property type="match status" value="1"/>
</dbReference>
<dbReference type="SUPFAM" id="SSF54995">
    <property type="entry name" value="Ribosomal protein S6"/>
    <property type="match status" value="1"/>
</dbReference>
<evidence type="ECO:0000256" key="4">
    <source>
        <dbReference type="ARBA" id="ARBA00035104"/>
    </source>
</evidence>
<dbReference type="HAMAP" id="MF_00360">
    <property type="entry name" value="Ribosomal_bS6"/>
    <property type="match status" value="1"/>
</dbReference>
<dbReference type="Proteomes" id="UP000885779">
    <property type="component" value="Unassembled WGS sequence"/>
</dbReference>
<evidence type="ECO:0000256" key="2">
    <source>
        <dbReference type="ARBA" id="ARBA00022980"/>
    </source>
</evidence>
<keyword evidence="6" id="KW-0699">rRNA-binding</keyword>
<keyword evidence="2 6" id="KW-0689">Ribosomal protein</keyword>
<dbReference type="Pfam" id="PF01250">
    <property type="entry name" value="Ribosomal_S6"/>
    <property type="match status" value="1"/>
</dbReference>
<gene>
    <name evidence="6 8" type="primary">rpsF</name>
    <name evidence="8" type="ORF">ENK44_02825</name>
</gene>
<dbReference type="InterPro" id="IPR000529">
    <property type="entry name" value="Ribosomal_bS6"/>
</dbReference>
<dbReference type="NCBIfam" id="TIGR00166">
    <property type="entry name" value="S6"/>
    <property type="match status" value="1"/>
</dbReference>
<name>A0A7V4TYD0_CALAY</name>
<comment type="similarity">
    <text evidence="1 6">Belongs to the bacterial ribosomal protein bS6 family.</text>
</comment>
<proteinExistence type="inferred from homology"/>
<feature type="compositionally biased region" description="Acidic residues" evidence="7">
    <location>
        <begin position="141"/>
        <end position="158"/>
    </location>
</feature>
<dbReference type="CDD" id="cd00473">
    <property type="entry name" value="bS6"/>
    <property type="match status" value="1"/>
</dbReference>
<dbReference type="EMBL" id="DRQG01000023">
    <property type="protein sequence ID" value="HGY54614.1"/>
    <property type="molecule type" value="Genomic_DNA"/>
</dbReference>
<evidence type="ECO:0000256" key="5">
    <source>
        <dbReference type="ARBA" id="ARBA00035294"/>
    </source>
</evidence>
<dbReference type="GO" id="GO:0005840">
    <property type="term" value="C:ribosome"/>
    <property type="evidence" value="ECO:0007669"/>
    <property type="project" value="UniProtKB-KW"/>
</dbReference>
<keyword evidence="3 6" id="KW-0687">Ribonucleoprotein</keyword>
<evidence type="ECO:0000256" key="6">
    <source>
        <dbReference type="HAMAP-Rule" id="MF_00360"/>
    </source>
</evidence>
<dbReference type="Gene3D" id="3.30.70.60">
    <property type="match status" value="1"/>
</dbReference>
<dbReference type="GO" id="GO:1990904">
    <property type="term" value="C:ribonucleoprotein complex"/>
    <property type="evidence" value="ECO:0007669"/>
    <property type="project" value="UniProtKB-KW"/>
</dbReference>
<evidence type="ECO:0000256" key="3">
    <source>
        <dbReference type="ARBA" id="ARBA00023274"/>
    </source>
</evidence>
<comment type="caution">
    <text evidence="8">The sequence shown here is derived from an EMBL/GenBank/DDBJ whole genome shotgun (WGS) entry which is preliminary data.</text>
</comment>
<feature type="compositionally biased region" description="Basic and acidic residues" evidence="7">
    <location>
        <begin position="120"/>
        <end position="134"/>
    </location>
</feature>
<dbReference type="GO" id="GO:0005737">
    <property type="term" value="C:cytoplasm"/>
    <property type="evidence" value="ECO:0007669"/>
    <property type="project" value="UniProtKB-ARBA"/>
</dbReference>
<protein>
    <recommendedName>
        <fullName evidence="5 6">Small ribosomal subunit protein bS6</fullName>
    </recommendedName>
</protein>
<feature type="compositionally biased region" description="Low complexity" evidence="7">
    <location>
        <begin position="109"/>
        <end position="119"/>
    </location>
</feature>
<dbReference type="InterPro" id="IPR020814">
    <property type="entry name" value="Ribosomal_S6_plastid/chlpt"/>
</dbReference>
<feature type="region of interest" description="Disordered" evidence="7">
    <location>
        <begin position="106"/>
        <end position="158"/>
    </location>
</feature>
<organism evidence="8">
    <name type="scientific">Caldithrix abyssi</name>
    <dbReference type="NCBI Taxonomy" id="187145"/>
    <lineage>
        <taxon>Bacteria</taxon>
        <taxon>Pseudomonadati</taxon>
        <taxon>Calditrichota</taxon>
        <taxon>Calditrichia</taxon>
        <taxon>Calditrichales</taxon>
        <taxon>Calditrichaceae</taxon>
        <taxon>Caldithrix</taxon>
    </lineage>
</organism>
<evidence type="ECO:0000256" key="1">
    <source>
        <dbReference type="ARBA" id="ARBA00009512"/>
    </source>
</evidence>
<dbReference type="GO" id="GO:0006412">
    <property type="term" value="P:translation"/>
    <property type="evidence" value="ECO:0007669"/>
    <property type="project" value="UniProtKB-UniRule"/>
</dbReference>